<protein>
    <submittedName>
        <fullName evidence="2">Uncharacterized protein</fullName>
    </submittedName>
</protein>
<dbReference type="EMBL" id="UYJE01002831">
    <property type="protein sequence ID" value="VDI14122.1"/>
    <property type="molecule type" value="Genomic_DNA"/>
</dbReference>
<evidence type="ECO:0000256" key="1">
    <source>
        <dbReference type="SAM" id="MobiDB-lite"/>
    </source>
</evidence>
<evidence type="ECO:0000313" key="2">
    <source>
        <dbReference type="EMBL" id="VDI14122.1"/>
    </source>
</evidence>
<dbReference type="Proteomes" id="UP000596742">
    <property type="component" value="Unassembled WGS sequence"/>
</dbReference>
<sequence length="291" mass="33105">MQGNATNRARPGKKHAPGLPAVKKGQKGNDEKEDKLTKVCLDFKRKKIECLEKSGFFVKDIPKNVQVDFFGELIQLKGPSPVAVKLTKDKIKQRIQDIKSKSINLTNNQTKILTMNHALNFIDHSLNIPKMCVSWEVVTVADQDKMNVFSFDEREAKKMSKQIMACIAEEIVSPDDSELPWFKDFYEKEQSRIIIESTKKGKIKVYMTTDVLKTYFYVKRPPIYPQNKAAGGSPLQFRAFGEKKDPTSNQQTGVSKPENSQSQRNMHVEGQPCYMYSDTIVVLRLIGLTPQ</sequence>
<reference evidence="2" key="1">
    <citation type="submission" date="2018-11" db="EMBL/GenBank/DDBJ databases">
        <authorList>
            <person name="Alioto T."/>
            <person name="Alioto T."/>
        </authorList>
    </citation>
    <scope>NUCLEOTIDE SEQUENCE</scope>
</reference>
<proteinExistence type="predicted"/>
<keyword evidence="3" id="KW-1185">Reference proteome</keyword>
<comment type="caution">
    <text evidence="2">The sequence shown here is derived from an EMBL/GenBank/DDBJ whole genome shotgun (WGS) entry which is preliminary data.</text>
</comment>
<gene>
    <name evidence="2" type="ORF">MGAL_10B072386</name>
</gene>
<name>A0A8B6D3U5_MYTGA</name>
<dbReference type="AlphaFoldDB" id="A0A8B6D3U5"/>
<organism evidence="2 3">
    <name type="scientific">Mytilus galloprovincialis</name>
    <name type="common">Mediterranean mussel</name>
    <dbReference type="NCBI Taxonomy" id="29158"/>
    <lineage>
        <taxon>Eukaryota</taxon>
        <taxon>Metazoa</taxon>
        <taxon>Spiralia</taxon>
        <taxon>Lophotrochozoa</taxon>
        <taxon>Mollusca</taxon>
        <taxon>Bivalvia</taxon>
        <taxon>Autobranchia</taxon>
        <taxon>Pteriomorphia</taxon>
        <taxon>Mytilida</taxon>
        <taxon>Mytiloidea</taxon>
        <taxon>Mytilidae</taxon>
        <taxon>Mytilinae</taxon>
        <taxon>Mytilus</taxon>
    </lineage>
</organism>
<feature type="region of interest" description="Disordered" evidence="1">
    <location>
        <begin position="238"/>
        <end position="265"/>
    </location>
</feature>
<feature type="region of interest" description="Disordered" evidence="1">
    <location>
        <begin position="1"/>
        <end position="33"/>
    </location>
</feature>
<accession>A0A8B6D3U5</accession>
<evidence type="ECO:0000313" key="3">
    <source>
        <dbReference type="Proteomes" id="UP000596742"/>
    </source>
</evidence>
<feature type="compositionally biased region" description="Polar residues" evidence="1">
    <location>
        <begin position="247"/>
        <end position="265"/>
    </location>
</feature>